<keyword evidence="6" id="KW-1185">Reference proteome</keyword>
<organism evidence="5 6">
    <name type="scientific">Platanthera guangdongensis</name>
    <dbReference type="NCBI Taxonomy" id="2320717"/>
    <lineage>
        <taxon>Eukaryota</taxon>
        <taxon>Viridiplantae</taxon>
        <taxon>Streptophyta</taxon>
        <taxon>Embryophyta</taxon>
        <taxon>Tracheophyta</taxon>
        <taxon>Spermatophyta</taxon>
        <taxon>Magnoliopsida</taxon>
        <taxon>Liliopsida</taxon>
        <taxon>Asparagales</taxon>
        <taxon>Orchidaceae</taxon>
        <taxon>Orchidoideae</taxon>
        <taxon>Orchideae</taxon>
        <taxon>Orchidinae</taxon>
        <taxon>Platanthera</taxon>
    </lineage>
</organism>
<proteinExistence type="inferred from homology"/>
<accession>A0ABR2MGV5</accession>
<sequence>MYKIYNHLACAVAGIMSDANILINTARVQTQRYTFAYQEPMPVEQHVQSLCDTKQGYTQFGGLRPFGVSFLFSGWDSNFGFQLYMSNPSSNYSGWKAAAIGANNQAAQSMLKQDYAEDSCYRNLNKKRLRITNICLEILNHLDASAFFSIHKTAHDATKMFMKTCLAV</sequence>
<evidence type="ECO:0000313" key="5">
    <source>
        <dbReference type="EMBL" id="KAK8963374.1"/>
    </source>
</evidence>
<dbReference type="Proteomes" id="UP001412067">
    <property type="component" value="Unassembled WGS sequence"/>
</dbReference>
<protein>
    <submittedName>
        <fullName evidence="5">Proteasome subunit alpha type-4</fullName>
    </submittedName>
</protein>
<name>A0ABR2MGV5_9ASPA</name>
<dbReference type="SUPFAM" id="SSF56235">
    <property type="entry name" value="N-terminal nucleophile aminohydrolases (Ntn hydrolases)"/>
    <property type="match status" value="1"/>
</dbReference>
<comment type="subunit">
    <text evidence="3">The 26S proteasome consists of a 20S proteasome core and two 19S regulatory subunits. The 20S proteasome core is composed of 28 subunits that are arranged in four stacked rings, resulting in a barrel-shaped structure. The two end rings are each formed by seven alpha subunits, and the two central rings are each formed by seven beta subunits. The catalytic chamber with the active sites is on the inside of the barrel.</text>
</comment>
<keyword evidence="2 4" id="KW-0647">Proteasome</keyword>
<evidence type="ECO:0000256" key="4">
    <source>
        <dbReference type="PROSITE-ProRule" id="PRU00808"/>
    </source>
</evidence>
<dbReference type="GO" id="GO:0000502">
    <property type="term" value="C:proteasome complex"/>
    <property type="evidence" value="ECO:0007669"/>
    <property type="project" value="UniProtKB-KW"/>
</dbReference>
<dbReference type="PANTHER" id="PTHR11599">
    <property type="entry name" value="PROTEASOME SUBUNIT ALPHA/BETA"/>
    <property type="match status" value="1"/>
</dbReference>
<evidence type="ECO:0000256" key="3">
    <source>
        <dbReference type="ARBA" id="ARBA00026071"/>
    </source>
</evidence>
<dbReference type="Pfam" id="PF00227">
    <property type="entry name" value="Proteasome"/>
    <property type="match status" value="1"/>
</dbReference>
<dbReference type="InterPro" id="IPR023332">
    <property type="entry name" value="Proteasome_alpha-type"/>
</dbReference>
<evidence type="ECO:0000256" key="1">
    <source>
        <dbReference type="ARBA" id="ARBA00002000"/>
    </source>
</evidence>
<dbReference type="EMBL" id="JBBWWR010000007">
    <property type="protein sequence ID" value="KAK8963374.1"/>
    <property type="molecule type" value="Genomic_DNA"/>
</dbReference>
<dbReference type="InterPro" id="IPR050115">
    <property type="entry name" value="Proteasome_alpha"/>
</dbReference>
<dbReference type="Gene3D" id="3.60.20.10">
    <property type="entry name" value="Glutamine Phosphoribosylpyrophosphate, subunit 1, domain 1"/>
    <property type="match status" value="1"/>
</dbReference>
<dbReference type="InterPro" id="IPR001353">
    <property type="entry name" value="Proteasome_sua/b"/>
</dbReference>
<evidence type="ECO:0000313" key="6">
    <source>
        <dbReference type="Proteomes" id="UP001412067"/>
    </source>
</evidence>
<comment type="caution">
    <text evidence="5">The sequence shown here is derived from an EMBL/GenBank/DDBJ whole genome shotgun (WGS) entry which is preliminary data.</text>
</comment>
<comment type="similarity">
    <text evidence="4">Belongs to the peptidase T1A family.</text>
</comment>
<reference evidence="5 6" key="1">
    <citation type="journal article" date="2022" name="Nat. Plants">
        <title>Genomes of leafy and leafless Platanthera orchids illuminate the evolution of mycoheterotrophy.</title>
        <authorList>
            <person name="Li M.H."/>
            <person name="Liu K.W."/>
            <person name="Li Z."/>
            <person name="Lu H.C."/>
            <person name="Ye Q.L."/>
            <person name="Zhang D."/>
            <person name="Wang J.Y."/>
            <person name="Li Y.F."/>
            <person name="Zhong Z.M."/>
            <person name="Liu X."/>
            <person name="Yu X."/>
            <person name="Liu D.K."/>
            <person name="Tu X.D."/>
            <person name="Liu B."/>
            <person name="Hao Y."/>
            <person name="Liao X.Y."/>
            <person name="Jiang Y.T."/>
            <person name="Sun W.H."/>
            <person name="Chen J."/>
            <person name="Chen Y.Q."/>
            <person name="Ai Y."/>
            <person name="Zhai J.W."/>
            <person name="Wu S.S."/>
            <person name="Zhou Z."/>
            <person name="Hsiao Y.Y."/>
            <person name="Wu W.L."/>
            <person name="Chen Y.Y."/>
            <person name="Lin Y.F."/>
            <person name="Hsu J.L."/>
            <person name="Li C.Y."/>
            <person name="Wang Z.W."/>
            <person name="Zhao X."/>
            <person name="Zhong W.Y."/>
            <person name="Ma X.K."/>
            <person name="Ma L."/>
            <person name="Huang J."/>
            <person name="Chen G.Z."/>
            <person name="Huang M.Z."/>
            <person name="Huang L."/>
            <person name="Peng D.H."/>
            <person name="Luo Y.B."/>
            <person name="Zou S.Q."/>
            <person name="Chen S.P."/>
            <person name="Lan S."/>
            <person name="Tsai W.C."/>
            <person name="Van de Peer Y."/>
            <person name="Liu Z.J."/>
        </authorList>
    </citation>
    <scope>NUCLEOTIDE SEQUENCE [LARGE SCALE GENOMIC DNA]</scope>
    <source>
        <strain evidence="5">Lor288</strain>
    </source>
</reference>
<dbReference type="PROSITE" id="PS51475">
    <property type="entry name" value="PROTEASOME_ALPHA_2"/>
    <property type="match status" value="1"/>
</dbReference>
<evidence type="ECO:0000256" key="2">
    <source>
        <dbReference type="ARBA" id="ARBA00022942"/>
    </source>
</evidence>
<gene>
    <name evidence="5" type="primary">PAC1</name>
    <name evidence="5" type="ORF">KSP40_PGU003807</name>
</gene>
<comment type="function">
    <text evidence="1">The proteasome is a multicatalytic proteinase complex which is characterized by its ability to cleave peptides with Arg, Phe, Tyr, Leu, and Glu adjacent to the leaving group at neutral or slightly basic pH. The proteasome has an ATP-dependent proteolytic activity.</text>
</comment>
<dbReference type="InterPro" id="IPR029055">
    <property type="entry name" value="Ntn_hydrolases_N"/>
</dbReference>